<dbReference type="RefSeq" id="WP_216376061.1">
    <property type="nucleotide sequence ID" value="NZ_JAGRYT010000028.1"/>
</dbReference>
<dbReference type="Pfam" id="PF03235">
    <property type="entry name" value="GmrSD_N"/>
    <property type="match status" value="1"/>
</dbReference>
<dbReference type="Proteomes" id="UP000686327">
    <property type="component" value="Unassembled WGS sequence"/>
</dbReference>
<dbReference type="PANTHER" id="PTHR39639">
    <property type="entry name" value="CHROMOSOME 16, WHOLE GENOME SHOTGUN SEQUENCE"/>
    <property type="match status" value="1"/>
</dbReference>
<comment type="caution">
    <text evidence="2">The sequence shown here is derived from an EMBL/GenBank/DDBJ whole genome shotgun (WGS) entry which is preliminary data.</text>
</comment>
<keyword evidence="3" id="KW-1185">Reference proteome</keyword>
<organism evidence="2 3">
    <name type="scientific">Cedecea davisae</name>
    <dbReference type="NCBI Taxonomy" id="158484"/>
    <lineage>
        <taxon>Bacteria</taxon>
        <taxon>Pseudomonadati</taxon>
        <taxon>Pseudomonadota</taxon>
        <taxon>Gammaproteobacteria</taxon>
        <taxon>Enterobacterales</taxon>
        <taxon>Enterobacteriaceae</taxon>
        <taxon>Cedecea</taxon>
    </lineage>
</organism>
<dbReference type="PANTHER" id="PTHR39639:SF1">
    <property type="entry name" value="DUF262 DOMAIN-CONTAINING PROTEIN"/>
    <property type="match status" value="1"/>
</dbReference>
<evidence type="ECO:0000313" key="3">
    <source>
        <dbReference type="Proteomes" id="UP000686327"/>
    </source>
</evidence>
<accession>A0ABS6DIJ3</accession>
<evidence type="ECO:0000313" key="2">
    <source>
        <dbReference type="EMBL" id="MBU4682938.1"/>
    </source>
</evidence>
<protein>
    <submittedName>
        <fullName evidence="2">DUF262 domain-containing protein</fullName>
    </submittedName>
</protein>
<feature type="domain" description="GmrSD restriction endonucleases N-terminal" evidence="1">
    <location>
        <begin position="35"/>
        <end position="169"/>
    </location>
</feature>
<evidence type="ECO:0000259" key="1">
    <source>
        <dbReference type="Pfam" id="PF03235"/>
    </source>
</evidence>
<gene>
    <name evidence="2" type="ORF">KC222_13075</name>
</gene>
<proteinExistence type="predicted"/>
<sequence>MANKSHNMKVPFDPTKIKMDSKVQSIYALMLRLEHDEIVTPSYQRHKVWNDEAKSRLIESLIVKIPIPVFYMDATDEDEWKVVDGLQRLTALKEFLIDKTLKLCGLEYIKELEGYSFDDLPRVFQRRILETDVTVININPGTPEDVKYNIFKRINTGGLPLSGQEIRHALNDGKATPTLLELVKVLKFENTWARGENNNSRMDLNELVLRAFALWFLDEELIYNSTIDHYLAAGMKAINDSGDIEIERKKKNFINAYNTIKKIFGELAFRKIKPASDYKSPVNKNIYEMWMFCLKDLNGMERSKLVELKVSVCNMFSNLLSNKTFGYAVSSRKGDTMKLRNTKLKEKLMDILND</sequence>
<dbReference type="InterPro" id="IPR004919">
    <property type="entry name" value="GmrSD_N"/>
</dbReference>
<dbReference type="EMBL" id="JAGRYU010000025">
    <property type="protein sequence ID" value="MBU4682938.1"/>
    <property type="molecule type" value="Genomic_DNA"/>
</dbReference>
<reference evidence="3" key="1">
    <citation type="submission" date="2023-07" db="EMBL/GenBank/DDBJ databases">
        <title>Cedecea davisae an AmpC producer and its therapeutic implications.</title>
        <authorList>
            <person name="Notter J."/>
        </authorList>
    </citation>
    <scope>NUCLEOTIDE SEQUENCE [LARGE SCALE GENOMIC DNA]</scope>
    <source>
        <strain evidence="3">1</strain>
    </source>
</reference>
<name>A0ABS6DIJ3_9ENTR</name>